<reference evidence="6" key="1">
    <citation type="submission" date="2016-10" db="EMBL/GenBank/DDBJ databases">
        <authorList>
            <person name="Varghese N."/>
            <person name="Submissions S."/>
        </authorList>
    </citation>
    <scope>NUCLEOTIDE SEQUENCE [LARGE SCALE GENOMIC DNA]</scope>
    <source>
        <strain evidence="6">DSM 527</strain>
    </source>
</reference>
<dbReference type="Pfam" id="PF02311">
    <property type="entry name" value="AraC_binding"/>
    <property type="match status" value="1"/>
</dbReference>
<dbReference type="SMART" id="SM00342">
    <property type="entry name" value="HTH_ARAC"/>
    <property type="match status" value="1"/>
</dbReference>
<organism evidence="5 6">
    <name type="scientific">Chitinophaga filiformis</name>
    <name type="common">Myxococcus filiformis</name>
    <name type="synonym">Flexibacter filiformis</name>
    <dbReference type="NCBI Taxonomy" id="104663"/>
    <lineage>
        <taxon>Bacteria</taxon>
        <taxon>Pseudomonadati</taxon>
        <taxon>Bacteroidota</taxon>
        <taxon>Chitinophagia</taxon>
        <taxon>Chitinophagales</taxon>
        <taxon>Chitinophagaceae</taxon>
        <taxon>Chitinophaga</taxon>
    </lineage>
</organism>
<dbReference type="Proteomes" id="UP000199045">
    <property type="component" value="Unassembled WGS sequence"/>
</dbReference>
<dbReference type="PANTHER" id="PTHR43280:SF2">
    <property type="entry name" value="HTH-TYPE TRANSCRIPTIONAL REGULATOR EXSA"/>
    <property type="match status" value="1"/>
</dbReference>
<dbReference type="InterPro" id="IPR018062">
    <property type="entry name" value="HTH_AraC-typ_CS"/>
</dbReference>
<evidence type="ECO:0000256" key="2">
    <source>
        <dbReference type="ARBA" id="ARBA00023125"/>
    </source>
</evidence>
<dbReference type="InterPro" id="IPR003313">
    <property type="entry name" value="AraC-bd"/>
</dbReference>
<protein>
    <submittedName>
        <fullName evidence="5">AraC-type DNA-binding protein</fullName>
    </submittedName>
</protein>
<dbReference type="Pfam" id="PF12833">
    <property type="entry name" value="HTH_18"/>
    <property type="match status" value="1"/>
</dbReference>
<evidence type="ECO:0000256" key="1">
    <source>
        <dbReference type="ARBA" id="ARBA00023015"/>
    </source>
</evidence>
<dbReference type="InterPro" id="IPR014710">
    <property type="entry name" value="RmlC-like_jellyroll"/>
</dbReference>
<dbReference type="InterPro" id="IPR009057">
    <property type="entry name" value="Homeodomain-like_sf"/>
</dbReference>
<evidence type="ECO:0000313" key="6">
    <source>
        <dbReference type="Proteomes" id="UP000199045"/>
    </source>
</evidence>
<evidence type="ECO:0000256" key="3">
    <source>
        <dbReference type="ARBA" id="ARBA00023163"/>
    </source>
</evidence>
<accession>A0A1G7NSA6</accession>
<dbReference type="GO" id="GO:0003700">
    <property type="term" value="F:DNA-binding transcription factor activity"/>
    <property type="evidence" value="ECO:0007669"/>
    <property type="project" value="InterPro"/>
</dbReference>
<keyword evidence="2 5" id="KW-0238">DNA-binding</keyword>
<dbReference type="EMBL" id="FNBN01000002">
    <property type="protein sequence ID" value="SDF76130.1"/>
    <property type="molecule type" value="Genomic_DNA"/>
</dbReference>
<evidence type="ECO:0000313" key="5">
    <source>
        <dbReference type="EMBL" id="SDF76130.1"/>
    </source>
</evidence>
<gene>
    <name evidence="5" type="ORF">SAMN04488121_102892</name>
</gene>
<dbReference type="STRING" id="104663.SAMN04488121_102892"/>
<dbReference type="PROSITE" id="PS00041">
    <property type="entry name" value="HTH_ARAC_FAMILY_1"/>
    <property type="match status" value="1"/>
</dbReference>
<dbReference type="Gene3D" id="1.10.10.60">
    <property type="entry name" value="Homeodomain-like"/>
    <property type="match status" value="2"/>
</dbReference>
<keyword evidence="3" id="KW-0804">Transcription</keyword>
<evidence type="ECO:0000259" key="4">
    <source>
        <dbReference type="PROSITE" id="PS01124"/>
    </source>
</evidence>
<dbReference type="Gene3D" id="2.60.120.10">
    <property type="entry name" value="Jelly Rolls"/>
    <property type="match status" value="1"/>
</dbReference>
<feature type="domain" description="HTH araC/xylS-type" evidence="4">
    <location>
        <begin position="190"/>
        <end position="290"/>
    </location>
</feature>
<name>A0A1G7NSA6_CHIFI</name>
<dbReference type="InterPro" id="IPR018060">
    <property type="entry name" value="HTH_AraC"/>
</dbReference>
<dbReference type="PANTHER" id="PTHR43280">
    <property type="entry name" value="ARAC-FAMILY TRANSCRIPTIONAL REGULATOR"/>
    <property type="match status" value="1"/>
</dbReference>
<dbReference type="SUPFAM" id="SSF46689">
    <property type="entry name" value="Homeodomain-like"/>
    <property type="match status" value="1"/>
</dbReference>
<dbReference type="GO" id="GO:0043565">
    <property type="term" value="F:sequence-specific DNA binding"/>
    <property type="evidence" value="ECO:0007669"/>
    <property type="project" value="InterPro"/>
</dbReference>
<proteinExistence type="predicted"/>
<dbReference type="SUPFAM" id="SSF51215">
    <property type="entry name" value="Regulatory protein AraC"/>
    <property type="match status" value="1"/>
</dbReference>
<keyword evidence="1" id="KW-0805">Transcription regulation</keyword>
<dbReference type="AlphaFoldDB" id="A0A1G7NSA6"/>
<sequence>MSKNQYNFYKNRYIYGMVRLTMHTPLEVVLKKMEAVAPVDCQNNFFQICIVVSGQGYLGLDSHRTAFKPGSVILLTPDDVHHFELEQPTEFLMVRFSSSYIRAFEWGKMNQMECILYYARHFTGCIMRTPDDNVLVKSIVTSLLHTLEHPDLYQEDVIKHFVNALIVIAARNIEKAGPPAAAENTDKKLLDIIHYIEEHIFDPARLKAAEIGKAFGVSASYIGQYFQRRSGETLQHFITQYKLRLIEHRLKFSDMRVNEIALEFGFTDESHLNKYFKKQKGVALTKFRKQYTSVAVKAGSDS</sequence>
<dbReference type="PROSITE" id="PS01124">
    <property type="entry name" value="HTH_ARAC_FAMILY_2"/>
    <property type="match status" value="1"/>
</dbReference>
<dbReference type="InterPro" id="IPR037923">
    <property type="entry name" value="HTH-like"/>
</dbReference>